<feature type="region of interest" description="Disordered" evidence="1">
    <location>
        <begin position="139"/>
        <end position="189"/>
    </location>
</feature>
<proteinExistence type="predicted"/>
<reference evidence="2" key="1">
    <citation type="submission" date="2020-06" db="EMBL/GenBank/DDBJ databases">
        <authorList>
            <consortium name="Plant Systems Biology data submission"/>
        </authorList>
    </citation>
    <scope>NUCLEOTIDE SEQUENCE</scope>
    <source>
        <strain evidence="2">D6</strain>
    </source>
</reference>
<comment type="caution">
    <text evidence="2">The sequence shown here is derived from an EMBL/GenBank/DDBJ whole genome shotgun (WGS) entry which is preliminary data.</text>
</comment>
<protein>
    <submittedName>
        <fullName evidence="2">Uncharacterized protein</fullName>
    </submittedName>
</protein>
<keyword evidence="3" id="KW-1185">Reference proteome</keyword>
<evidence type="ECO:0000313" key="2">
    <source>
        <dbReference type="EMBL" id="CAB9527831.1"/>
    </source>
</evidence>
<accession>A0A9N8HVX9</accession>
<name>A0A9N8HVX9_9STRA</name>
<feature type="region of interest" description="Disordered" evidence="1">
    <location>
        <begin position="1"/>
        <end position="87"/>
    </location>
</feature>
<sequence>MNRLRRTKTDTITQGDAPPAINRLRRTKTVDTTSPISPAVPKGAKPTRTKSHELRRTKTDATPHIKRKKERRPTDIQAFQQAKTAERRQSSALAAGVMAGAMREMDPQSIIDMLEAYAGDDDDRDMAFSCLENLKKSPHDIATAATKSPGKSPHRGSRTKRVSNKTKLRQIDNPPPSRPLAETKGDWGSVSITDILNKK</sequence>
<gene>
    <name evidence="2" type="ORF">SEMRO_2086_G313870.1</name>
</gene>
<feature type="compositionally biased region" description="Basic residues" evidence="1">
    <location>
        <begin position="152"/>
        <end position="168"/>
    </location>
</feature>
<dbReference type="AlphaFoldDB" id="A0A9N8HVX9"/>
<dbReference type="EMBL" id="CAICTM010002084">
    <property type="protein sequence ID" value="CAB9527831.1"/>
    <property type="molecule type" value="Genomic_DNA"/>
</dbReference>
<evidence type="ECO:0000313" key="3">
    <source>
        <dbReference type="Proteomes" id="UP001153069"/>
    </source>
</evidence>
<dbReference type="Proteomes" id="UP001153069">
    <property type="component" value="Unassembled WGS sequence"/>
</dbReference>
<feature type="compositionally biased region" description="Basic and acidic residues" evidence="1">
    <location>
        <begin position="50"/>
        <end position="63"/>
    </location>
</feature>
<evidence type="ECO:0000256" key="1">
    <source>
        <dbReference type="SAM" id="MobiDB-lite"/>
    </source>
</evidence>
<organism evidence="2 3">
    <name type="scientific">Seminavis robusta</name>
    <dbReference type="NCBI Taxonomy" id="568900"/>
    <lineage>
        <taxon>Eukaryota</taxon>
        <taxon>Sar</taxon>
        <taxon>Stramenopiles</taxon>
        <taxon>Ochrophyta</taxon>
        <taxon>Bacillariophyta</taxon>
        <taxon>Bacillariophyceae</taxon>
        <taxon>Bacillariophycidae</taxon>
        <taxon>Naviculales</taxon>
        <taxon>Naviculaceae</taxon>
        <taxon>Seminavis</taxon>
    </lineage>
</organism>